<dbReference type="GO" id="GO:0016887">
    <property type="term" value="F:ATP hydrolysis activity"/>
    <property type="evidence" value="ECO:0007669"/>
    <property type="project" value="InterPro"/>
</dbReference>
<evidence type="ECO:0000259" key="2">
    <source>
        <dbReference type="PROSITE" id="PS51724"/>
    </source>
</evidence>
<dbReference type="SUPFAM" id="SSF52540">
    <property type="entry name" value="P-loop containing nucleoside triphosphate hydrolases"/>
    <property type="match status" value="1"/>
</dbReference>
<evidence type="ECO:0000313" key="3">
    <source>
        <dbReference type="EMBL" id="KZN48993.1"/>
    </source>
</evidence>
<dbReference type="Proteomes" id="UP000076503">
    <property type="component" value="Unassembled WGS sequence"/>
</dbReference>
<dbReference type="GO" id="GO:0042834">
    <property type="term" value="F:peptidoglycan binding"/>
    <property type="evidence" value="ECO:0007669"/>
    <property type="project" value="InterPro"/>
</dbReference>
<dbReference type="InterPro" id="IPR027417">
    <property type="entry name" value="P-loop_NTPase"/>
</dbReference>
<keyword evidence="1" id="KW-1133">Transmembrane helix</keyword>
<dbReference type="RefSeq" id="WP_063362823.1">
    <property type="nucleotide sequence ID" value="NZ_AUXZ01000086.1"/>
</dbReference>
<sequence>MQSQILPSRAALVDRIAMQFEYGQSLICLVGNSGLGKSYLAESFITDKYSNFSKAFLQLSAHSKDVDIIRQLMEHTFRAPLVDQKLSLTENFFVLNSEQPAEPCLWVLDGARHLSDELIAELQNLAARAPNTLYILVTAQAPNLLPNALDIHLEPLSHAESKQLMRMFFSELPPDDDPIFATFISEARGNPSVLLDWQQADQQLDLRANMPSKGKQKHFFIGAFSFIITLCLVAALYNKQLLDMLHIKQGVAEQSPELLLEPTVLEAQAVLDERLSAVQTAQAEVANKDSHKDNESDTQAVTAILGALLTIPTDSGPIVEDKVTEIEDSKAELIDTKSLTDNGEQLSLIPEVTQEVYQPDTEEVTSLEVAQSIPEIQNEQISGAAHDNTWFLSRPDSEWTIQLLAVTDKKVAREFINQHGLANFKVAEVLRNGRTWWFVTLAPYASLEDAKVARAKLTTDLLAAKPFFKQISQIKQQIQQSQ</sequence>
<dbReference type="AlphaFoldDB" id="A0A167DL80"/>
<protein>
    <recommendedName>
        <fullName evidence="2">SPOR domain-containing protein</fullName>
    </recommendedName>
</protein>
<proteinExistence type="predicted"/>
<feature type="domain" description="SPOR" evidence="2">
    <location>
        <begin position="393"/>
        <end position="471"/>
    </location>
</feature>
<name>A0A167DL80_9GAMM</name>
<dbReference type="SUPFAM" id="SSF110997">
    <property type="entry name" value="Sporulation related repeat"/>
    <property type="match status" value="1"/>
</dbReference>
<dbReference type="Gene3D" id="3.40.50.300">
    <property type="entry name" value="P-loop containing nucleotide triphosphate hydrolases"/>
    <property type="match status" value="1"/>
</dbReference>
<evidence type="ECO:0000313" key="4">
    <source>
        <dbReference type="Proteomes" id="UP000076503"/>
    </source>
</evidence>
<dbReference type="OrthoDB" id="6313942at2"/>
<dbReference type="PROSITE" id="PS51724">
    <property type="entry name" value="SPOR"/>
    <property type="match status" value="1"/>
</dbReference>
<keyword evidence="1" id="KW-0472">Membrane</keyword>
<dbReference type="PATRIC" id="fig|1365251.3.peg.3515"/>
<dbReference type="InterPro" id="IPR007730">
    <property type="entry name" value="SPOR-like_dom"/>
</dbReference>
<keyword evidence="1" id="KW-0812">Transmembrane</keyword>
<dbReference type="InterPro" id="IPR036680">
    <property type="entry name" value="SPOR-like_sf"/>
</dbReference>
<dbReference type="Pfam" id="PF05036">
    <property type="entry name" value="SPOR"/>
    <property type="match status" value="1"/>
</dbReference>
<gene>
    <name evidence="3" type="ORF">N476_02805</name>
</gene>
<organism evidence="3 4">
    <name type="scientific">Pseudoalteromonas luteoviolacea H33</name>
    <dbReference type="NCBI Taxonomy" id="1365251"/>
    <lineage>
        <taxon>Bacteria</taxon>
        <taxon>Pseudomonadati</taxon>
        <taxon>Pseudomonadota</taxon>
        <taxon>Gammaproteobacteria</taxon>
        <taxon>Alteromonadales</taxon>
        <taxon>Pseudoalteromonadaceae</taxon>
        <taxon>Pseudoalteromonas</taxon>
    </lineage>
</organism>
<comment type="caution">
    <text evidence="3">The sequence shown here is derived from an EMBL/GenBank/DDBJ whole genome shotgun (WGS) entry which is preliminary data.</text>
</comment>
<dbReference type="EMBL" id="AUXZ01000086">
    <property type="protein sequence ID" value="KZN48993.1"/>
    <property type="molecule type" value="Genomic_DNA"/>
</dbReference>
<evidence type="ECO:0000256" key="1">
    <source>
        <dbReference type="SAM" id="Phobius"/>
    </source>
</evidence>
<dbReference type="Pfam" id="PF13401">
    <property type="entry name" value="AAA_22"/>
    <property type="match status" value="1"/>
</dbReference>
<reference evidence="3 4" key="1">
    <citation type="submission" date="2013-07" db="EMBL/GenBank/DDBJ databases">
        <title>Comparative Genomic and Metabolomic Analysis of Twelve Strains of Pseudoalteromonas luteoviolacea.</title>
        <authorList>
            <person name="Vynne N.G."/>
            <person name="Mansson M."/>
            <person name="Gram L."/>
        </authorList>
    </citation>
    <scope>NUCLEOTIDE SEQUENCE [LARGE SCALE GENOMIC DNA]</scope>
    <source>
        <strain evidence="3 4">H33</strain>
    </source>
</reference>
<accession>A0A167DL80</accession>
<dbReference type="InterPro" id="IPR049945">
    <property type="entry name" value="AAA_22"/>
</dbReference>
<feature type="transmembrane region" description="Helical" evidence="1">
    <location>
        <begin position="219"/>
        <end position="237"/>
    </location>
</feature>
<dbReference type="Gene3D" id="3.30.70.1070">
    <property type="entry name" value="Sporulation related repeat"/>
    <property type="match status" value="1"/>
</dbReference>